<dbReference type="AlphaFoldDB" id="A0A2I0WJX4"/>
<comment type="subcellular location">
    <subcellularLocation>
        <location evidence="1">Membrane</location>
    </subcellularLocation>
</comment>
<sequence length="121" mass="13980">MDSHSSKIPAKAPIPLCSQLRIDSLKPLTASLLEKNKEVVGVILHFKEEIRKNPELLVLVQDYFDKGLHTLHFCNALDMCFENAQNAQLFHRPRSPAFGRENRRRIEPFQGKRLSLHKRIP</sequence>
<accession>A0A2I0WJX4</accession>
<dbReference type="PANTHER" id="PTHR31113:SF3">
    <property type="entry name" value="UPF0496 PROTEIN 1"/>
    <property type="match status" value="1"/>
</dbReference>
<keyword evidence="3" id="KW-0812">Transmembrane</keyword>
<evidence type="ECO:0000313" key="7">
    <source>
        <dbReference type="Proteomes" id="UP000233837"/>
    </source>
</evidence>
<protein>
    <submittedName>
        <fullName evidence="6">UPF0496 protein 1</fullName>
    </submittedName>
</protein>
<keyword evidence="7" id="KW-1185">Reference proteome</keyword>
<organism evidence="6 7">
    <name type="scientific">Dendrobium catenatum</name>
    <dbReference type="NCBI Taxonomy" id="906689"/>
    <lineage>
        <taxon>Eukaryota</taxon>
        <taxon>Viridiplantae</taxon>
        <taxon>Streptophyta</taxon>
        <taxon>Embryophyta</taxon>
        <taxon>Tracheophyta</taxon>
        <taxon>Spermatophyta</taxon>
        <taxon>Magnoliopsida</taxon>
        <taxon>Liliopsida</taxon>
        <taxon>Asparagales</taxon>
        <taxon>Orchidaceae</taxon>
        <taxon>Epidendroideae</taxon>
        <taxon>Malaxideae</taxon>
        <taxon>Dendrobiinae</taxon>
        <taxon>Dendrobium</taxon>
    </lineage>
</organism>
<evidence type="ECO:0000256" key="4">
    <source>
        <dbReference type="ARBA" id="ARBA00022989"/>
    </source>
</evidence>
<comment type="similarity">
    <text evidence="2">Belongs to the UPF0496 family.</text>
</comment>
<name>A0A2I0WJX4_9ASPA</name>
<gene>
    <name evidence="6" type="ORF">MA16_Dca006000</name>
</gene>
<proteinExistence type="inferred from homology"/>
<dbReference type="InterPro" id="IPR007749">
    <property type="entry name" value="DUF677"/>
</dbReference>
<dbReference type="STRING" id="906689.A0A2I0WJX4"/>
<reference evidence="6 7" key="2">
    <citation type="journal article" date="2017" name="Nature">
        <title>The Apostasia genome and the evolution of orchids.</title>
        <authorList>
            <person name="Zhang G.Q."/>
            <person name="Liu K.W."/>
            <person name="Li Z."/>
            <person name="Lohaus R."/>
            <person name="Hsiao Y.Y."/>
            <person name="Niu S.C."/>
            <person name="Wang J.Y."/>
            <person name="Lin Y.C."/>
            <person name="Xu Q."/>
            <person name="Chen L.J."/>
            <person name="Yoshida K."/>
            <person name="Fujiwara S."/>
            <person name="Wang Z.W."/>
            <person name="Zhang Y.Q."/>
            <person name="Mitsuda N."/>
            <person name="Wang M."/>
            <person name="Liu G.H."/>
            <person name="Pecoraro L."/>
            <person name="Huang H.X."/>
            <person name="Xiao X.J."/>
            <person name="Lin M."/>
            <person name="Wu X.Y."/>
            <person name="Wu W.L."/>
            <person name="Chen Y.Y."/>
            <person name="Chang S.B."/>
            <person name="Sakamoto S."/>
            <person name="Ohme-Takagi M."/>
            <person name="Yagi M."/>
            <person name="Zeng S.J."/>
            <person name="Shen C.Y."/>
            <person name="Yeh C.M."/>
            <person name="Luo Y.B."/>
            <person name="Tsai W.C."/>
            <person name="Van de Peer Y."/>
            <person name="Liu Z.J."/>
        </authorList>
    </citation>
    <scope>NUCLEOTIDE SEQUENCE [LARGE SCALE GENOMIC DNA]</scope>
    <source>
        <tissue evidence="6">The whole plant</tissue>
    </source>
</reference>
<reference evidence="6 7" key="1">
    <citation type="journal article" date="2016" name="Sci. Rep.">
        <title>The Dendrobium catenatum Lindl. genome sequence provides insights into polysaccharide synthase, floral development and adaptive evolution.</title>
        <authorList>
            <person name="Zhang G.Q."/>
            <person name="Xu Q."/>
            <person name="Bian C."/>
            <person name="Tsai W.C."/>
            <person name="Yeh C.M."/>
            <person name="Liu K.W."/>
            <person name="Yoshida K."/>
            <person name="Zhang L.S."/>
            <person name="Chang S.B."/>
            <person name="Chen F."/>
            <person name="Shi Y."/>
            <person name="Su Y.Y."/>
            <person name="Zhang Y.Q."/>
            <person name="Chen L.J."/>
            <person name="Yin Y."/>
            <person name="Lin M."/>
            <person name="Huang H."/>
            <person name="Deng H."/>
            <person name="Wang Z.W."/>
            <person name="Zhu S.L."/>
            <person name="Zhao X."/>
            <person name="Deng C."/>
            <person name="Niu S.C."/>
            <person name="Huang J."/>
            <person name="Wang M."/>
            <person name="Liu G.H."/>
            <person name="Yang H.J."/>
            <person name="Xiao X.J."/>
            <person name="Hsiao Y.Y."/>
            <person name="Wu W.L."/>
            <person name="Chen Y.Y."/>
            <person name="Mitsuda N."/>
            <person name="Ohme-Takagi M."/>
            <person name="Luo Y.B."/>
            <person name="Van de Peer Y."/>
            <person name="Liu Z.J."/>
        </authorList>
    </citation>
    <scope>NUCLEOTIDE SEQUENCE [LARGE SCALE GENOMIC DNA]</scope>
    <source>
        <tissue evidence="6">The whole plant</tissue>
    </source>
</reference>
<dbReference type="Proteomes" id="UP000233837">
    <property type="component" value="Unassembled WGS sequence"/>
</dbReference>
<evidence type="ECO:0000256" key="2">
    <source>
        <dbReference type="ARBA" id="ARBA00009074"/>
    </source>
</evidence>
<evidence type="ECO:0000313" key="6">
    <source>
        <dbReference type="EMBL" id="PKU75953.1"/>
    </source>
</evidence>
<evidence type="ECO:0000256" key="1">
    <source>
        <dbReference type="ARBA" id="ARBA00004370"/>
    </source>
</evidence>
<evidence type="ECO:0000256" key="3">
    <source>
        <dbReference type="ARBA" id="ARBA00022692"/>
    </source>
</evidence>
<dbReference type="Pfam" id="PF05055">
    <property type="entry name" value="DUF677"/>
    <property type="match status" value="1"/>
</dbReference>
<dbReference type="GO" id="GO:0016020">
    <property type="term" value="C:membrane"/>
    <property type="evidence" value="ECO:0007669"/>
    <property type="project" value="UniProtKB-SubCell"/>
</dbReference>
<keyword evidence="5" id="KW-0472">Membrane</keyword>
<keyword evidence="4" id="KW-1133">Transmembrane helix</keyword>
<dbReference type="PANTHER" id="PTHR31113">
    <property type="entry name" value="UPF0496 PROTEIN 3-RELATED"/>
    <property type="match status" value="1"/>
</dbReference>
<dbReference type="EMBL" id="KZ502564">
    <property type="protein sequence ID" value="PKU75953.1"/>
    <property type="molecule type" value="Genomic_DNA"/>
</dbReference>
<evidence type="ECO:0000256" key="5">
    <source>
        <dbReference type="ARBA" id="ARBA00023136"/>
    </source>
</evidence>